<name>A0AC61RYB3_9FIRM</name>
<evidence type="ECO:0000313" key="1">
    <source>
        <dbReference type="EMBL" id="TGY97019.1"/>
    </source>
</evidence>
<evidence type="ECO:0000313" key="2">
    <source>
        <dbReference type="Proteomes" id="UP000304953"/>
    </source>
</evidence>
<gene>
    <name evidence="1" type="ORF">E5329_07320</name>
</gene>
<dbReference type="EMBL" id="SRYA01000011">
    <property type="protein sequence ID" value="TGY97019.1"/>
    <property type="molecule type" value="Genomic_DNA"/>
</dbReference>
<reference evidence="1" key="1">
    <citation type="submission" date="2019-04" db="EMBL/GenBank/DDBJ databases">
        <title>Microbes associate with the intestines of laboratory mice.</title>
        <authorList>
            <person name="Navarre W."/>
            <person name="Wong E."/>
            <person name="Huang K."/>
            <person name="Tropini C."/>
            <person name="Ng K."/>
            <person name="Yu B."/>
        </authorList>
    </citation>
    <scope>NUCLEOTIDE SEQUENCE</scope>
    <source>
        <strain evidence="1">NM01_1-7b</strain>
    </source>
</reference>
<proteinExistence type="predicted"/>
<keyword evidence="2" id="KW-1185">Reference proteome</keyword>
<organism evidence="1 2">
    <name type="scientific">Petralouisia muris</name>
    <dbReference type="NCBI Taxonomy" id="3032872"/>
    <lineage>
        <taxon>Bacteria</taxon>
        <taxon>Bacillati</taxon>
        <taxon>Bacillota</taxon>
        <taxon>Clostridia</taxon>
        <taxon>Lachnospirales</taxon>
        <taxon>Lachnospiraceae</taxon>
        <taxon>Petralouisia</taxon>
    </lineage>
</organism>
<accession>A0AC61RYB3</accession>
<protein>
    <submittedName>
        <fullName evidence="1">Uncharacterized protein</fullName>
    </submittedName>
</protein>
<comment type="caution">
    <text evidence="1">The sequence shown here is derived from an EMBL/GenBank/DDBJ whole genome shotgun (WGS) entry which is preliminary data.</text>
</comment>
<sequence>MPPMEELLQESYFGLWEAVQHYETSANVRFMTYAEYWIRQSVQRYLEKCGSAVRMPSHTRQKIARYKKTVQKLEQESGRVPTDNEIPDKMRVSVRLLPELKIQMQGAASLDTPLADDNSLTLSDTI</sequence>
<dbReference type="Proteomes" id="UP000304953">
    <property type="component" value="Unassembled WGS sequence"/>
</dbReference>